<keyword evidence="3" id="KW-1185">Reference proteome</keyword>
<dbReference type="GO" id="GO:0003824">
    <property type="term" value="F:catalytic activity"/>
    <property type="evidence" value="ECO:0007669"/>
    <property type="project" value="UniProtKB-ARBA"/>
</dbReference>
<dbReference type="Proteomes" id="UP000546464">
    <property type="component" value="Unassembled WGS sequence"/>
</dbReference>
<proteinExistence type="predicted"/>
<dbReference type="GO" id="GO:0015937">
    <property type="term" value="P:coenzyme A biosynthetic process"/>
    <property type="evidence" value="ECO:0007669"/>
    <property type="project" value="UniProtKB-ARBA"/>
</dbReference>
<comment type="caution">
    <text evidence="2">The sequence shown here is derived from an EMBL/GenBank/DDBJ whole genome shotgun (WGS) entry which is preliminary data.</text>
</comment>
<sequence>MNASPIRCLITAGPTREYFDPVRFISNPSSGKMGYALAAAARDAGWRVDLVSGPVALPAPEGVEVVPVVTGREMLAAVQELFPLCNILIKVAAVCDMRPKRRFPDKVKKDELALTVEFEPVEDILKTVAAGKQPGQIVIGFAAETQNVEAYARRKLAEKKLDWIVANRVGGARSAFESDRNDVLLIGSDGEKLAFGPGAKTDIAHQLIGYLNAYHFVH</sequence>
<name>A0A842HC69_9BACT</name>
<reference evidence="2 3" key="1">
    <citation type="submission" date="2020-07" db="EMBL/GenBank/DDBJ databases">
        <authorList>
            <person name="Feng X."/>
        </authorList>
    </citation>
    <scope>NUCLEOTIDE SEQUENCE [LARGE SCALE GENOMIC DNA]</scope>
    <source>
        <strain evidence="2 3">JCM31066</strain>
    </source>
</reference>
<protein>
    <recommendedName>
        <fullName evidence="1">DNA/pantothenate metabolism flavoprotein C-terminal domain-containing protein</fullName>
    </recommendedName>
</protein>
<accession>A0A842HC69</accession>
<dbReference type="SUPFAM" id="SSF102645">
    <property type="entry name" value="CoaB-like"/>
    <property type="match status" value="1"/>
</dbReference>
<evidence type="ECO:0000313" key="3">
    <source>
        <dbReference type="Proteomes" id="UP000546464"/>
    </source>
</evidence>
<dbReference type="AlphaFoldDB" id="A0A842HC69"/>
<dbReference type="InterPro" id="IPR035929">
    <property type="entry name" value="CoaB-like_sf"/>
</dbReference>
<evidence type="ECO:0000259" key="1">
    <source>
        <dbReference type="Pfam" id="PF04127"/>
    </source>
</evidence>
<organism evidence="2 3">
    <name type="scientific">Ruficoccus amylovorans</name>
    <dbReference type="NCBI Taxonomy" id="1804625"/>
    <lineage>
        <taxon>Bacteria</taxon>
        <taxon>Pseudomonadati</taxon>
        <taxon>Verrucomicrobiota</taxon>
        <taxon>Opitutia</taxon>
        <taxon>Puniceicoccales</taxon>
        <taxon>Cerasicoccaceae</taxon>
        <taxon>Ruficoccus</taxon>
    </lineage>
</organism>
<dbReference type="Pfam" id="PF04127">
    <property type="entry name" value="DFP"/>
    <property type="match status" value="1"/>
</dbReference>
<feature type="domain" description="DNA/pantothenate metabolism flavoprotein C-terminal" evidence="1">
    <location>
        <begin position="7"/>
        <end position="211"/>
    </location>
</feature>
<evidence type="ECO:0000313" key="2">
    <source>
        <dbReference type="EMBL" id="MBC2593286.1"/>
    </source>
</evidence>
<dbReference type="RefSeq" id="WP_185674296.1">
    <property type="nucleotide sequence ID" value="NZ_JACHVB010000013.1"/>
</dbReference>
<dbReference type="InterPro" id="IPR007085">
    <property type="entry name" value="DNA/pantothenate-metab_flavo_C"/>
</dbReference>
<gene>
    <name evidence="2" type="ORF">H5P28_03330</name>
</gene>
<dbReference type="Gene3D" id="3.40.50.10300">
    <property type="entry name" value="CoaB-like"/>
    <property type="match status" value="1"/>
</dbReference>
<dbReference type="EMBL" id="JACHVB010000013">
    <property type="protein sequence ID" value="MBC2593286.1"/>
    <property type="molecule type" value="Genomic_DNA"/>
</dbReference>